<gene>
    <name evidence="2" type="ORF">J4Q44_G00203530</name>
</gene>
<proteinExistence type="predicted"/>
<comment type="caution">
    <text evidence="2">The sequence shown here is derived from an EMBL/GenBank/DDBJ whole genome shotgun (WGS) entry which is preliminary data.</text>
</comment>
<dbReference type="EMBL" id="JAGTTL010000018">
    <property type="protein sequence ID" value="KAK6308890.1"/>
    <property type="molecule type" value="Genomic_DNA"/>
</dbReference>
<feature type="compositionally biased region" description="Basic and acidic residues" evidence="1">
    <location>
        <begin position="255"/>
        <end position="265"/>
    </location>
</feature>
<feature type="compositionally biased region" description="Polar residues" evidence="1">
    <location>
        <begin position="562"/>
        <end position="574"/>
    </location>
</feature>
<feature type="compositionally biased region" description="Basic and acidic residues" evidence="1">
    <location>
        <begin position="113"/>
        <end position="128"/>
    </location>
</feature>
<accession>A0AAN8LM12</accession>
<feature type="region of interest" description="Disordered" evidence="1">
    <location>
        <begin position="677"/>
        <end position="716"/>
    </location>
</feature>
<feature type="compositionally biased region" description="Acidic residues" evidence="1">
    <location>
        <begin position="378"/>
        <end position="387"/>
    </location>
</feature>
<dbReference type="AlphaFoldDB" id="A0AAN8LM12"/>
<feature type="compositionally biased region" description="Pro residues" evidence="1">
    <location>
        <begin position="736"/>
        <end position="749"/>
    </location>
</feature>
<feature type="compositionally biased region" description="Polar residues" evidence="1">
    <location>
        <begin position="678"/>
        <end position="700"/>
    </location>
</feature>
<name>A0AAN8LM12_9TELE</name>
<evidence type="ECO:0000256" key="1">
    <source>
        <dbReference type="SAM" id="MobiDB-lite"/>
    </source>
</evidence>
<feature type="region of interest" description="Disordered" evidence="1">
    <location>
        <begin position="553"/>
        <end position="656"/>
    </location>
</feature>
<feature type="region of interest" description="Disordered" evidence="1">
    <location>
        <begin position="26"/>
        <end position="402"/>
    </location>
</feature>
<feature type="compositionally biased region" description="Basic and acidic residues" evidence="1">
    <location>
        <begin position="503"/>
        <end position="521"/>
    </location>
</feature>
<evidence type="ECO:0000313" key="3">
    <source>
        <dbReference type="Proteomes" id="UP001356427"/>
    </source>
</evidence>
<keyword evidence="3" id="KW-1185">Reference proteome</keyword>
<protein>
    <submittedName>
        <fullName evidence="2">Uncharacterized protein</fullName>
    </submittedName>
</protein>
<sequence>MILWPMADRTTLLGNMMQHMRMFRRRIPHTPPLRSITRLRRKPRARDSVSSGSSQHDSPETDTHSRDRDLSDISLGEPQGGAYPVHTHGMEFKSIPDPDELQGCRSSSVSSHSDQDSPDRGQDMDWPKDNLAQRLEEAHKTRNNPWEPQSPQKEDDSFERSSDLPTVKPVDVPQINIGRVGEIPGFTAEPFADWKSNMADPNPMDPELWNDSGESFEFPDSIRSASARSSSQDLSGSAFADQLRKEYEQAQNKETLVKDQRENDKSSSSSSSDSGNEPTEYTVNPETEVVKEKEIVQDALLTHDSTPDPAAVNPYLKHDVSSDTQHYKDPVSPSPDEEGFNVSELRQKVQRSPVFSEHSDSSSDCRDEPTKYTVNKESDEEEEDEAQVPDVTHKDPSLSLGDINVSLAPRKALNIGFSKEGFQYQPEPETRSTGLDLTTQSAISTKEPLPQPSLPSDVARVEDPPVSVYIPRLSKRLDIQPPQKASPAPPKTPPTSESSSSSESKDETTDNSVKLDREVPDVSHNNSFLSLGDINVSLAPRKALNIGFSKQGFQYQPEPENRSTGLGLSFQSAITPKEPSLPSDGTTAGESPAPFYIPSLRRRLDIQPPQDTPLAAPQTPPPSGSPSSSSESEDETTINQKREEIAKVPDSSFIPAGIDVSFAPRKALNIGFSKEGFQYQSEPNSSGMGLTSQIAISTKQPLPKSSIPSDGTRDEESLVPLYIPRFRRHVDIQPPQETPPAAPRTPPPSGSSSSSSESKELDREVPDVTHKDPFLSLGDINVSIAPRKALNIGFSVEGVFNINQSLRQGRLAWVSPLRVLSPQRSRFPKIDCQKGQGLESLHSISPASGDV</sequence>
<organism evidence="2 3">
    <name type="scientific">Coregonus suidteri</name>
    <dbReference type="NCBI Taxonomy" id="861788"/>
    <lineage>
        <taxon>Eukaryota</taxon>
        <taxon>Metazoa</taxon>
        <taxon>Chordata</taxon>
        <taxon>Craniata</taxon>
        <taxon>Vertebrata</taxon>
        <taxon>Euteleostomi</taxon>
        <taxon>Actinopterygii</taxon>
        <taxon>Neopterygii</taxon>
        <taxon>Teleostei</taxon>
        <taxon>Protacanthopterygii</taxon>
        <taxon>Salmoniformes</taxon>
        <taxon>Salmonidae</taxon>
        <taxon>Coregoninae</taxon>
        <taxon>Coregonus</taxon>
    </lineage>
</organism>
<reference evidence="2 3" key="1">
    <citation type="submission" date="2021-04" db="EMBL/GenBank/DDBJ databases">
        <authorList>
            <person name="De Guttry C."/>
            <person name="Zahm M."/>
            <person name="Klopp C."/>
            <person name="Cabau C."/>
            <person name="Louis A."/>
            <person name="Berthelot C."/>
            <person name="Parey E."/>
            <person name="Roest Crollius H."/>
            <person name="Montfort J."/>
            <person name="Robinson-Rechavi M."/>
            <person name="Bucao C."/>
            <person name="Bouchez O."/>
            <person name="Gislard M."/>
            <person name="Lluch J."/>
            <person name="Milhes M."/>
            <person name="Lampietro C."/>
            <person name="Lopez Roques C."/>
            <person name="Donnadieu C."/>
            <person name="Braasch I."/>
            <person name="Desvignes T."/>
            <person name="Postlethwait J."/>
            <person name="Bobe J."/>
            <person name="Wedekind C."/>
            <person name="Guiguen Y."/>
        </authorList>
    </citation>
    <scope>NUCLEOTIDE SEQUENCE [LARGE SCALE GENOMIC DNA]</scope>
    <source>
        <strain evidence="2">Cs_M1</strain>
        <tissue evidence="2">Blood</tissue>
    </source>
</reference>
<evidence type="ECO:0000313" key="2">
    <source>
        <dbReference type="EMBL" id="KAK6308890.1"/>
    </source>
</evidence>
<feature type="compositionally biased region" description="Basic and acidic residues" evidence="1">
    <location>
        <begin position="316"/>
        <end position="329"/>
    </location>
</feature>
<feature type="region of interest" description="Disordered" evidence="1">
    <location>
        <begin position="732"/>
        <end position="772"/>
    </location>
</feature>
<feature type="region of interest" description="Disordered" evidence="1">
    <location>
        <begin position="416"/>
        <end position="528"/>
    </location>
</feature>
<feature type="compositionally biased region" description="Basic and acidic residues" evidence="1">
    <location>
        <begin position="57"/>
        <end position="71"/>
    </location>
</feature>
<dbReference type="Proteomes" id="UP001356427">
    <property type="component" value="Unassembled WGS sequence"/>
</dbReference>
<feature type="compositionally biased region" description="Basic and acidic residues" evidence="1">
    <location>
        <begin position="757"/>
        <end position="772"/>
    </location>
</feature>
<feature type="compositionally biased region" description="Basic and acidic residues" evidence="1">
    <location>
        <begin position="152"/>
        <end position="162"/>
    </location>
</feature>
<feature type="compositionally biased region" description="Low complexity" evidence="1">
    <location>
        <begin position="221"/>
        <end position="238"/>
    </location>
</feature>
<feature type="compositionally biased region" description="Polar residues" evidence="1">
    <location>
        <begin position="275"/>
        <end position="285"/>
    </location>
</feature>
<feature type="compositionally biased region" description="Polar residues" evidence="1">
    <location>
        <begin position="431"/>
        <end position="444"/>
    </location>
</feature>
<feature type="compositionally biased region" description="Basic and acidic residues" evidence="1">
    <location>
        <begin position="357"/>
        <end position="377"/>
    </location>
</feature>